<dbReference type="Pfam" id="PF03713">
    <property type="entry name" value="DUF305"/>
    <property type="match status" value="1"/>
</dbReference>
<protein>
    <submittedName>
        <fullName evidence="3">DUF305 domain-containing protein</fullName>
    </submittedName>
</protein>
<name>A0ABT3JDS2_9SPHN</name>
<accession>A0ABT3JDS2</accession>
<evidence type="ECO:0000313" key="3">
    <source>
        <dbReference type="EMBL" id="MCW3797218.1"/>
    </source>
</evidence>
<dbReference type="EMBL" id="JAPDOB010000001">
    <property type="protein sequence ID" value="MCW3797218.1"/>
    <property type="molecule type" value="Genomic_DNA"/>
</dbReference>
<evidence type="ECO:0000313" key="4">
    <source>
        <dbReference type="Proteomes" id="UP001526246"/>
    </source>
</evidence>
<keyword evidence="1" id="KW-0732">Signal</keyword>
<evidence type="ECO:0000259" key="2">
    <source>
        <dbReference type="Pfam" id="PF03713"/>
    </source>
</evidence>
<organism evidence="3 4">
    <name type="scientific">Sphingomonas arvum</name>
    <dbReference type="NCBI Taxonomy" id="2992113"/>
    <lineage>
        <taxon>Bacteria</taxon>
        <taxon>Pseudomonadati</taxon>
        <taxon>Pseudomonadota</taxon>
        <taxon>Alphaproteobacteria</taxon>
        <taxon>Sphingomonadales</taxon>
        <taxon>Sphingomonadaceae</taxon>
        <taxon>Sphingomonas</taxon>
    </lineage>
</organism>
<proteinExistence type="predicted"/>
<gene>
    <name evidence="3" type="ORF">OMW55_05270</name>
</gene>
<keyword evidence="4" id="KW-1185">Reference proteome</keyword>
<feature type="signal peptide" evidence="1">
    <location>
        <begin position="1"/>
        <end position="40"/>
    </location>
</feature>
<feature type="domain" description="DUF305" evidence="2">
    <location>
        <begin position="12"/>
        <end position="123"/>
    </location>
</feature>
<feature type="chain" id="PRO_5047411799" evidence="1">
    <location>
        <begin position="41"/>
        <end position="139"/>
    </location>
</feature>
<dbReference type="PANTHER" id="PTHR36933">
    <property type="entry name" value="SLL0788 PROTEIN"/>
    <property type="match status" value="1"/>
</dbReference>
<comment type="caution">
    <text evidence="3">The sequence shown here is derived from an EMBL/GenBank/DDBJ whole genome shotgun (WGS) entry which is preliminary data.</text>
</comment>
<dbReference type="Gene3D" id="1.20.1260.10">
    <property type="match status" value="1"/>
</dbReference>
<reference evidence="3 4" key="1">
    <citation type="submission" date="2022-10" db="EMBL/GenBank/DDBJ databases">
        <title>Sphingomonas sp.</title>
        <authorList>
            <person name="Jin C."/>
        </authorList>
    </citation>
    <scope>NUCLEOTIDE SEQUENCE [LARGE SCALE GENOMIC DNA]</scope>
    <source>
        <strain evidence="3 4">BN140010</strain>
    </source>
</reference>
<dbReference type="RefSeq" id="WP_264881370.1">
    <property type="nucleotide sequence ID" value="NZ_JAPDOB010000001.1"/>
</dbReference>
<sequence length="139" mass="15692">MLHKVVRWSDKMRQQHSSRMRSPALAGAALLLVGCSAASAAMVSPADFHQAMSAAMTRMHYAMSTPASADPDREFTAMMIPHHQGAIDMAVLQLRYGKDERLRRLAQGIIVEQQQEIRLMEQIAHELENNQDRPREEAR</sequence>
<dbReference type="Proteomes" id="UP001526246">
    <property type="component" value="Unassembled WGS sequence"/>
</dbReference>
<dbReference type="PANTHER" id="PTHR36933:SF1">
    <property type="entry name" value="SLL0788 PROTEIN"/>
    <property type="match status" value="1"/>
</dbReference>
<dbReference type="InterPro" id="IPR005183">
    <property type="entry name" value="DUF305_CopM-like"/>
</dbReference>
<dbReference type="PROSITE" id="PS51257">
    <property type="entry name" value="PROKAR_LIPOPROTEIN"/>
    <property type="match status" value="1"/>
</dbReference>
<dbReference type="InterPro" id="IPR012347">
    <property type="entry name" value="Ferritin-like"/>
</dbReference>
<evidence type="ECO:0000256" key="1">
    <source>
        <dbReference type="SAM" id="SignalP"/>
    </source>
</evidence>